<protein>
    <submittedName>
        <fullName evidence="8">TetR/AcrR family transcriptional regulator</fullName>
    </submittedName>
</protein>
<comment type="caution">
    <text evidence="8">The sequence shown here is derived from an EMBL/GenBank/DDBJ whole genome shotgun (WGS) entry which is preliminary data.</text>
</comment>
<dbReference type="OrthoDB" id="5242390at2"/>
<dbReference type="PROSITE" id="PS50977">
    <property type="entry name" value="HTH_TETR_2"/>
    <property type="match status" value="1"/>
</dbReference>
<evidence type="ECO:0000313" key="8">
    <source>
        <dbReference type="EMBL" id="TDC28103.1"/>
    </source>
</evidence>
<feature type="DNA-binding region" description="H-T-H motif" evidence="5">
    <location>
        <begin position="65"/>
        <end position="84"/>
    </location>
</feature>
<keyword evidence="2" id="KW-0805">Transcription regulation</keyword>
<dbReference type="Proteomes" id="UP000295075">
    <property type="component" value="Unassembled WGS sequence"/>
</dbReference>
<dbReference type="Pfam" id="PF00440">
    <property type="entry name" value="TetR_N"/>
    <property type="match status" value="1"/>
</dbReference>
<proteinExistence type="predicted"/>
<keyword evidence="9" id="KW-1185">Reference proteome</keyword>
<dbReference type="InterPro" id="IPR001647">
    <property type="entry name" value="HTH_TetR"/>
</dbReference>
<dbReference type="PRINTS" id="PR00400">
    <property type="entry name" value="TETREPRESSOR"/>
</dbReference>
<dbReference type="SUPFAM" id="SSF48498">
    <property type="entry name" value="Tetracyclin repressor-like, C-terminal domain"/>
    <property type="match status" value="1"/>
</dbReference>
<keyword evidence="3 5" id="KW-0238">DNA-binding</keyword>
<evidence type="ECO:0000256" key="1">
    <source>
        <dbReference type="ARBA" id="ARBA00022491"/>
    </source>
</evidence>
<evidence type="ECO:0000256" key="3">
    <source>
        <dbReference type="ARBA" id="ARBA00023125"/>
    </source>
</evidence>
<dbReference type="InterPro" id="IPR009057">
    <property type="entry name" value="Homeodomain-like_sf"/>
</dbReference>
<dbReference type="GO" id="GO:0000976">
    <property type="term" value="F:transcription cis-regulatory region binding"/>
    <property type="evidence" value="ECO:0007669"/>
    <property type="project" value="TreeGrafter"/>
</dbReference>
<dbReference type="PRINTS" id="PR00455">
    <property type="entry name" value="HTHTETR"/>
</dbReference>
<dbReference type="GO" id="GO:0045892">
    <property type="term" value="P:negative regulation of DNA-templated transcription"/>
    <property type="evidence" value="ECO:0007669"/>
    <property type="project" value="InterPro"/>
</dbReference>
<dbReference type="SUPFAM" id="SSF46689">
    <property type="entry name" value="Homeodomain-like"/>
    <property type="match status" value="1"/>
</dbReference>
<dbReference type="InterPro" id="IPR004111">
    <property type="entry name" value="Repressor_TetR_C"/>
</dbReference>
<dbReference type="Pfam" id="PF02909">
    <property type="entry name" value="TetR_C_1"/>
    <property type="match status" value="1"/>
</dbReference>
<feature type="region of interest" description="Disordered" evidence="6">
    <location>
        <begin position="15"/>
        <end position="44"/>
    </location>
</feature>
<evidence type="ECO:0000256" key="5">
    <source>
        <dbReference type="PROSITE-ProRule" id="PRU00335"/>
    </source>
</evidence>
<dbReference type="Gene3D" id="1.10.357.10">
    <property type="entry name" value="Tetracycline Repressor, domain 2"/>
    <property type="match status" value="1"/>
</dbReference>
<feature type="domain" description="HTH tetR-type" evidence="7">
    <location>
        <begin position="42"/>
        <end position="102"/>
    </location>
</feature>
<keyword evidence="4" id="KW-0804">Transcription</keyword>
<evidence type="ECO:0000256" key="4">
    <source>
        <dbReference type="ARBA" id="ARBA00023163"/>
    </source>
</evidence>
<keyword evidence="1" id="KW-0678">Repressor</keyword>
<reference evidence="8 9" key="1">
    <citation type="submission" date="2019-03" db="EMBL/GenBank/DDBJ databases">
        <title>Draft genome sequences of novel Actinobacteria.</title>
        <authorList>
            <person name="Sahin N."/>
            <person name="Ay H."/>
            <person name="Saygin H."/>
        </authorList>
    </citation>
    <scope>NUCLEOTIDE SEQUENCE [LARGE SCALE GENOMIC DNA]</scope>
    <source>
        <strain evidence="8 9">JCM 30547</strain>
    </source>
</reference>
<sequence>MDTVLPLLSKGVKSCHTGQVTAPSGSADDAQPTPKRPRGRPPLSKDRIVAAALRLVDEEGADALSMRTLAQRMNSGTATLYRHFANRAEVIGQVVDHMFGEVELKEDEFAGLAWEQVCEAVARGMFEVLGRHPNAAALLAEEIPVGPHALALRERCIAVLLHSGFPPPKAALTYATLARYVLGFAIQLGTPSSGRDEEVPRKASFHDLDPTRFPATVAVADSLPVALETEFSFGLELLIAGLTQSLAGKLR</sequence>
<dbReference type="InterPro" id="IPR050109">
    <property type="entry name" value="HTH-type_TetR-like_transc_reg"/>
</dbReference>
<dbReference type="PANTHER" id="PTHR30055:SF151">
    <property type="entry name" value="TRANSCRIPTIONAL REGULATORY PROTEIN"/>
    <property type="match status" value="1"/>
</dbReference>
<evidence type="ECO:0000313" key="9">
    <source>
        <dbReference type="Proteomes" id="UP000295075"/>
    </source>
</evidence>
<dbReference type="EMBL" id="SMKA01000084">
    <property type="protein sequence ID" value="TDC28103.1"/>
    <property type="molecule type" value="Genomic_DNA"/>
</dbReference>
<accession>A0A4R4Q048</accession>
<dbReference type="InterPro" id="IPR003012">
    <property type="entry name" value="Tet_transcr_reg_TetR"/>
</dbReference>
<dbReference type="PANTHER" id="PTHR30055">
    <property type="entry name" value="HTH-TYPE TRANSCRIPTIONAL REGULATOR RUTR"/>
    <property type="match status" value="1"/>
</dbReference>
<dbReference type="InterPro" id="IPR036271">
    <property type="entry name" value="Tet_transcr_reg_TetR-rel_C_sf"/>
</dbReference>
<evidence type="ECO:0000259" key="7">
    <source>
        <dbReference type="PROSITE" id="PS50977"/>
    </source>
</evidence>
<evidence type="ECO:0000256" key="6">
    <source>
        <dbReference type="SAM" id="MobiDB-lite"/>
    </source>
</evidence>
<dbReference type="GO" id="GO:0046677">
    <property type="term" value="P:response to antibiotic"/>
    <property type="evidence" value="ECO:0007669"/>
    <property type="project" value="InterPro"/>
</dbReference>
<dbReference type="GO" id="GO:0003700">
    <property type="term" value="F:DNA-binding transcription factor activity"/>
    <property type="evidence" value="ECO:0007669"/>
    <property type="project" value="TreeGrafter"/>
</dbReference>
<dbReference type="AlphaFoldDB" id="A0A4R4Q048"/>
<evidence type="ECO:0000256" key="2">
    <source>
        <dbReference type="ARBA" id="ARBA00023015"/>
    </source>
</evidence>
<name>A0A4R4Q048_9ACTN</name>
<organism evidence="8 9">
    <name type="scientific">Kribbella albertanoniae</name>
    <dbReference type="NCBI Taxonomy" id="1266829"/>
    <lineage>
        <taxon>Bacteria</taxon>
        <taxon>Bacillati</taxon>
        <taxon>Actinomycetota</taxon>
        <taxon>Actinomycetes</taxon>
        <taxon>Propionibacteriales</taxon>
        <taxon>Kribbellaceae</taxon>
        <taxon>Kribbella</taxon>
    </lineage>
</organism>
<gene>
    <name evidence="8" type="ORF">E1261_19415</name>
</gene>